<dbReference type="InterPro" id="IPR018870">
    <property type="entry name" value="Tti2"/>
</dbReference>
<dbReference type="GO" id="GO:0035091">
    <property type="term" value="F:phosphatidylinositol binding"/>
    <property type="evidence" value="ECO:0007669"/>
    <property type="project" value="InterPro"/>
</dbReference>
<dbReference type="PANTHER" id="PTHR32226:SF2">
    <property type="entry name" value="TELO2-INTERACTING PROTEIN 2"/>
    <property type="match status" value="1"/>
</dbReference>
<dbReference type="AlphaFoldDB" id="A0A0V0G9Q8"/>
<dbReference type="GO" id="GO:0110078">
    <property type="term" value="C:TTT Hsp90 cochaperone complex"/>
    <property type="evidence" value="ECO:0007669"/>
    <property type="project" value="InterPro"/>
</dbReference>
<dbReference type="GO" id="GO:0005829">
    <property type="term" value="C:cytosol"/>
    <property type="evidence" value="ECO:0007669"/>
    <property type="project" value="TreeGrafter"/>
</dbReference>
<evidence type="ECO:0000256" key="1">
    <source>
        <dbReference type="ARBA" id="ARBA00034736"/>
    </source>
</evidence>
<dbReference type="Pfam" id="PF10521">
    <property type="entry name" value="Tti2"/>
    <property type="match status" value="1"/>
</dbReference>
<dbReference type="SUPFAM" id="SSF48371">
    <property type="entry name" value="ARM repeat"/>
    <property type="match status" value="1"/>
</dbReference>
<evidence type="ECO:0000313" key="3">
    <source>
        <dbReference type="EMBL" id="JAP03989.1"/>
    </source>
</evidence>
<reference evidence="3" key="1">
    <citation type="journal article" date="2018" name="J. Proteomics">
        <title>Exploring the molecular complexity of Triatoma dimidiata sialome.</title>
        <authorList>
            <person name="Santiago P.B."/>
            <person name="de Araujo C.N."/>
            <person name="Charneau S."/>
            <person name="Bastos I.M.D."/>
            <person name="Assumpcao T.C.F."/>
            <person name="Queiroz R.M.L."/>
            <person name="Praca Y.R."/>
            <person name="Cordeiro T.M."/>
            <person name="Garcia C.H.S."/>
            <person name="da Silva I.G."/>
            <person name="Raiol T."/>
            <person name="Motta F.N."/>
            <person name="de Araujo Oliveira J.V."/>
            <person name="de Sousa M.V."/>
            <person name="Ribeiro J.M.C."/>
            <person name="de Santana J.M."/>
        </authorList>
    </citation>
    <scope>NUCLEOTIDE SEQUENCE</scope>
    <source>
        <strain evidence="3">Santander</strain>
        <tissue evidence="3">Salivary glands</tissue>
    </source>
</reference>
<dbReference type="PROSITE" id="PS50179">
    <property type="entry name" value="VHS"/>
    <property type="match status" value="1"/>
</dbReference>
<dbReference type="InterPro" id="IPR016024">
    <property type="entry name" value="ARM-type_fold"/>
</dbReference>
<organism evidence="3">
    <name type="scientific">Triatoma dimidiata</name>
    <name type="common">Kissing bug</name>
    <name type="synonym">Meccus dimidiatus</name>
    <dbReference type="NCBI Taxonomy" id="72491"/>
    <lineage>
        <taxon>Eukaryota</taxon>
        <taxon>Metazoa</taxon>
        <taxon>Ecdysozoa</taxon>
        <taxon>Arthropoda</taxon>
        <taxon>Hexapoda</taxon>
        <taxon>Insecta</taxon>
        <taxon>Pterygota</taxon>
        <taxon>Neoptera</taxon>
        <taxon>Paraneoptera</taxon>
        <taxon>Hemiptera</taxon>
        <taxon>Heteroptera</taxon>
        <taxon>Panheteroptera</taxon>
        <taxon>Cimicomorpha</taxon>
        <taxon>Reduviidae</taxon>
        <taxon>Triatominae</taxon>
        <taxon>Triatoma</taxon>
    </lineage>
</organism>
<comment type="similarity">
    <text evidence="1">Belongs to the TTI2 family.</text>
</comment>
<feature type="non-terminal residue" evidence="3">
    <location>
        <position position="383"/>
    </location>
</feature>
<proteinExistence type="inferred from homology"/>
<accession>A0A0V0G9Q8</accession>
<evidence type="ECO:0000259" key="2">
    <source>
        <dbReference type="PROSITE" id="PS50179"/>
    </source>
</evidence>
<sequence length="383" mass="44487">VPECLDGLERPLTQEDFTSYKQTCEDTLITILPRLKEKVTQKSCNEIINITRIGKDNKLSIVHLLILCGEHSALNYWSSNTTVEITTQIIEHLVYLFHKNSLEELILDNNFLFKKALFILRPKLLTTSWKCNPAAVLCYYWLLMKVKAPFLNDYLSDILPTALIITDDFEVSNRIKGLRCINHIVNNVTKADLELCGQNDVILEALRPILYHHEIDILEPLLICIVSLMRKMNQPLYCNDLKRNRYDEVVGIILNNLDLEEKNNVKVIYLSYLPDVVSILHMRTLRHSRKLLDMLARELNIETDDNIKVLLLQVLDTTVKFCWPRIDLEKQFRPVILSLLKLLHDWSSPKDVKKSLSTNLEARVRSTFQLLMNLCHEQLEVIG</sequence>
<dbReference type="PANTHER" id="PTHR32226">
    <property type="entry name" value="TELO2-INTERACTING PROTEIN 2"/>
    <property type="match status" value="1"/>
</dbReference>
<dbReference type="InterPro" id="IPR002014">
    <property type="entry name" value="VHS_dom"/>
</dbReference>
<feature type="domain" description="VHS" evidence="2">
    <location>
        <begin position="275"/>
        <end position="383"/>
    </location>
</feature>
<name>A0A0V0G9Q8_TRIDM</name>
<dbReference type="GO" id="GO:0043130">
    <property type="term" value="F:ubiquitin binding"/>
    <property type="evidence" value="ECO:0007669"/>
    <property type="project" value="InterPro"/>
</dbReference>
<dbReference type="GO" id="GO:0005634">
    <property type="term" value="C:nucleus"/>
    <property type="evidence" value="ECO:0007669"/>
    <property type="project" value="TreeGrafter"/>
</dbReference>
<dbReference type="EMBL" id="GECL01002135">
    <property type="protein sequence ID" value="JAP03989.1"/>
    <property type="molecule type" value="Transcribed_RNA"/>
</dbReference>
<protein>
    <recommendedName>
        <fullName evidence="2">VHS domain-containing protein</fullName>
    </recommendedName>
</protein>
<feature type="non-terminal residue" evidence="3">
    <location>
        <position position="1"/>
    </location>
</feature>